<dbReference type="Proteomes" id="UP001489719">
    <property type="component" value="Unassembled WGS sequence"/>
</dbReference>
<protein>
    <submittedName>
        <fullName evidence="1">TFIIE alpha subunit-domain-containing protein</fullName>
    </submittedName>
</protein>
<organism evidence="1 2">
    <name type="scientific">Lipomyces orientalis</name>
    <dbReference type="NCBI Taxonomy" id="1233043"/>
    <lineage>
        <taxon>Eukaryota</taxon>
        <taxon>Fungi</taxon>
        <taxon>Dikarya</taxon>
        <taxon>Ascomycota</taxon>
        <taxon>Saccharomycotina</taxon>
        <taxon>Lipomycetes</taxon>
        <taxon>Lipomycetales</taxon>
        <taxon>Lipomycetaceae</taxon>
        <taxon>Lipomyces</taxon>
    </lineage>
</organism>
<evidence type="ECO:0000313" key="1">
    <source>
        <dbReference type="EMBL" id="KAK9320255.1"/>
    </source>
</evidence>
<reference evidence="2" key="1">
    <citation type="journal article" date="2024" name="Front. Bioeng. Biotechnol.">
        <title>Genome-scale model development and genomic sequencing of the oleaginous clade Lipomyces.</title>
        <authorList>
            <person name="Czajka J.J."/>
            <person name="Han Y."/>
            <person name="Kim J."/>
            <person name="Mondo S.J."/>
            <person name="Hofstad B.A."/>
            <person name="Robles A."/>
            <person name="Haridas S."/>
            <person name="Riley R."/>
            <person name="LaButti K."/>
            <person name="Pangilinan J."/>
            <person name="Andreopoulos W."/>
            <person name="Lipzen A."/>
            <person name="Yan J."/>
            <person name="Wang M."/>
            <person name="Ng V."/>
            <person name="Grigoriev I.V."/>
            <person name="Spatafora J.W."/>
            <person name="Magnuson J.K."/>
            <person name="Baker S.E."/>
            <person name="Pomraning K.R."/>
        </authorList>
    </citation>
    <scope>NUCLEOTIDE SEQUENCE [LARGE SCALE GENOMIC DNA]</scope>
    <source>
        <strain evidence="2">CBS 10300</strain>
    </source>
</reference>
<comment type="caution">
    <text evidence="1">The sequence shown here is derived from an EMBL/GenBank/DDBJ whole genome shotgun (WGS) entry which is preliminary data.</text>
</comment>
<name>A0ACC3TGD7_9ASCO</name>
<dbReference type="EMBL" id="MU970137">
    <property type="protein sequence ID" value="KAK9320255.1"/>
    <property type="molecule type" value="Genomic_DNA"/>
</dbReference>
<keyword evidence="2" id="KW-1185">Reference proteome</keyword>
<accession>A0ACC3TGD7</accession>
<gene>
    <name evidence="1" type="ORF">V1517DRAFT_329861</name>
</gene>
<evidence type="ECO:0000313" key="2">
    <source>
        <dbReference type="Proteomes" id="UP001489719"/>
    </source>
</evidence>
<sequence length="365" mass="41634">MEHVKVLIQFVARSFYETRHIIILDAVLRHNVVSDDDLPQMVGIQKKELHKLCAKLRDDRLLKIHTRSEPKEGQQRPVHRTYYYVHYREAVDAIKWRIHKLGETFNDKMRNDVDRQGYACPLCKRRYSAIDVLPLQAPDLSGFVCEDCGSILQDDDDSDELRISQERLARLMSQIRRIIDTLKKIDDTFIPDNDFDTSLKVAMPTSIEVGDIPDKIGYAARGTNNTTLSIEVDLSGDKVNDVVTQTKLEKAQQNALPVWYQKSTIGIEKSVTEEPSDEAAVPNTRENEPVLKREGTVTEEPTPRVVETSNGDAGMNEAAPEDVIAAYYKSLQNGEDEDEDEDDEDDDDDEEEDEEDDEFGEMETL</sequence>
<proteinExistence type="predicted"/>